<organism evidence="2 3">
    <name type="scientific">Arachis duranensis</name>
    <name type="common">Wild peanut</name>
    <dbReference type="NCBI Taxonomy" id="130453"/>
    <lineage>
        <taxon>Eukaryota</taxon>
        <taxon>Viridiplantae</taxon>
        <taxon>Streptophyta</taxon>
        <taxon>Embryophyta</taxon>
        <taxon>Tracheophyta</taxon>
        <taxon>Spermatophyta</taxon>
        <taxon>Magnoliopsida</taxon>
        <taxon>eudicotyledons</taxon>
        <taxon>Gunneridae</taxon>
        <taxon>Pentapetalae</taxon>
        <taxon>rosids</taxon>
        <taxon>fabids</taxon>
        <taxon>Fabales</taxon>
        <taxon>Fabaceae</taxon>
        <taxon>Papilionoideae</taxon>
        <taxon>50 kb inversion clade</taxon>
        <taxon>dalbergioids sensu lato</taxon>
        <taxon>Dalbergieae</taxon>
        <taxon>Pterocarpus clade</taxon>
        <taxon>Arachis</taxon>
    </lineage>
</organism>
<protein>
    <submittedName>
        <fullName evidence="3">Uncharacterized protein LOC127741054</fullName>
    </submittedName>
</protein>
<keyword evidence="1" id="KW-0472">Membrane</keyword>
<sequence length="146" mass="15909">MGMGLSPGAAGAGGLPMMGGTPWPVAAIMEGSAWRRSHSIVSPSLLLLSSRVSWKTKAAHAMDRRTRRSRPSTLMWRSFLRLLDMAVLIALLLAAAMGAISMGLWFWADKGEEEYGTLLSFSFFIEVIVFSPLFCVSLKVLLMDAD</sequence>
<keyword evidence="1" id="KW-1133">Transmembrane helix</keyword>
<proteinExistence type="predicted"/>
<dbReference type="AlphaFoldDB" id="A0A9C6T749"/>
<evidence type="ECO:0000313" key="2">
    <source>
        <dbReference type="Proteomes" id="UP000515211"/>
    </source>
</evidence>
<reference evidence="3" key="2">
    <citation type="submission" date="2025-08" db="UniProtKB">
        <authorList>
            <consortium name="RefSeq"/>
        </authorList>
    </citation>
    <scope>IDENTIFICATION</scope>
    <source>
        <tissue evidence="3">Whole plant</tissue>
    </source>
</reference>
<dbReference type="GeneID" id="127741054"/>
<reference evidence="2" key="1">
    <citation type="journal article" date="2016" name="Nat. Genet.">
        <title>The genome sequences of Arachis duranensis and Arachis ipaensis, the diploid ancestors of cultivated peanut.</title>
        <authorList>
            <person name="Bertioli D.J."/>
            <person name="Cannon S.B."/>
            <person name="Froenicke L."/>
            <person name="Huang G."/>
            <person name="Farmer A.D."/>
            <person name="Cannon E.K."/>
            <person name="Liu X."/>
            <person name="Gao D."/>
            <person name="Clevenger J."/>
            <person name="Dash S."/>
            <person name="Ren L."/>
            <person name="Moretzsohn M.C."/>
            <person name="Shirasawa K."/>
            <person name="Huang W."/>
            <person name="Vidigal B."/>
            <person name="Abernathy B."/>
            <person name="Chu Y."/>
            <person name="Niederhuth C.E."/>
            <person name="Umale P."/>
            <person name="Araujo A.C."/>
            <person name="Kozik A."/>
            <person name="Kim K.D."/>
            <person name="Burow M.D."/>
            <person name="Varshney R.K."/>
            <person name="Wang X."/>
            <person name="Zhang X."/>
            <person name="Barkley N."/>
            <person name="Guimaraes P.M."/>
            <person name="Isobe S."/>
            <person name="Guo B."/>
            <person name="Liao B."/>
            <person name="Stalker H.T."/>
            <person name="Schmitz R.J."/>
            <person name="Scheffler B.E."/>
            <person name="Leal-Bertioli S.C."/>
            <person name="Xun X."/>
            <person name="Jackson S.A."/>
            <person name="Michelmore R."/>
            <person name="Ozias-Akins P."/>
        </authorList>
    </citation>
    <scope>NUCLEOTIDE SEQUENCE [LARGE SCALE GENOMIC DNA]</scope>
    <source>
        <strain evidence="2">cv. V14167</strain>
    </source>
</reference>
<evidence type="ECO:0000313" key="3">
    <source>
        <dbReference type="RefSeq" id="XP_052108355.1"/>
    </source>
</evidence>
<dbReference type="KEGG" id="adu:127741054"/>
<feature type="transmembrane region" description="Helical" evidence="1">
    <location>
        <begin position="119"/>
        <end position="142"/>
    </location>
</feature>
<keyword evidence="1" id="KW-0812">Transmembrane</keyword>
<accession>A0A9C6T749</accession>
<evidence type="ECO:0000256" key="1">
    <source>
        <dbReference type="SAM" id="Phobius"/>
    </source>
</evidence>
<name>A0A9C6T749_ARADU</name>
<feature type="transmembrane region" description="Helical" evidence="1">
    <location>
        <begin position="74"/>
        <end position="107"/>
    </location>
</feature>
<dbReference type="RefSeq" id="XP_052108355.1">
    <property type="nucleotide sequence ID" value="XM_052252395.1"/>
</dbReference>
<dbReference type="Proteomes" id="UP000515211">
    <property type="component" value="Chromosome 8"/>
</dbReference>
<keyword evidence="2" id="KW-1185">Reference proteome</keyword>
<gene>
    <name evidence="3" type="primary">LOC127741054</name>
</gene>